<reference evidence="2 3" key="1">
    <citation type="submission" date="2024-02" db="EMBL/GenBank/DDBJ databases">
        <title>Genome analysis and characterization of Microbaculum marinisediminis sp. nov., isolated from marine sediment.</title>
        <authorList>
            <person name="Du Z.-J."/>
            <person name="Ye Y.-Q."/>
            <person name="Zhang Z.-R."/>
            <person name="Yuan S.-M."/>
            <person name="Zhang X.-Y."/>
        </authorList>
    </citation>
    <scope>NUCLEOTIDE SEQUENCE [LARGE SCALE GENOMIC DNA]</scope>
    <source>
        <strain evidence="2 3">SDUM1044001</strain>
    </source>
</reference>
<dbReference type="EMBL" id="JAZHOF010000002">
    <property type="protein sequence ID" value="MEJ8570944.1"/>
    <property type="molecule type" value="Genomic_DNA"/>
</dbReference>
<gene>
    <name evidence="2" type="ORF">V3328_05645</name>
</gene>
<dbReference type="PANTHER" id="PTHR30600:SF4">
    <property type="entry name" value="CYTOCHROME C DOMAIN-CONTAINING PROTEIN"/>
    <property type="match status" value="1"/>
</dbReference>
<organism evidence="2 3">
    <name type="scientific">Microbaculum marinum</name>
    <dbReference type="NCBI Taxonomy" id="1764581"/>
    <lineage>
        <taxon>Bacteria</taxon>
        <taxon>Pseudomonadati</taxon>
        <taxon>Pseudomonadota</taxon>
        <taxon>Alphaproteobacteria</taxon>
        <taxon>Hyphomicrobiales</taxon>
        <taxon>Tepidamorphaceae</taxon>
        <taxon>Microbaculum</taxon>
    </lineage>
</organism>
<keyword evidence="1" id="KW-0732">Signal</keyword>
<dbReference type="Proteomes" id="UP001378188">
    <property type="component" value="Unassembled WGS sequence"/>
</dbReference>
<feature type="chain" id="PRO_5043903331" evidence="1">
    <location>
        <begin position="26"/>
        <end position="511"/>
    </location>
</feature>
<accession>A0AAW9RBQ8</accession>
<proteinExistence type="predicted"/>
<dbReference type="PIRSF" id="PIRSF028099">
    <property type="entry name" value="DUF1111"/>
    <property type="match status" value="1"/>
</dbReference>
<evidence type="ECO:0000313" key="3">
    <source>
        <dbReference type="Proteomes" id="UP001378188"/>
    </source>
</evidence>
<dbReference type="Pfam" id="PF06537">
    <property type="entry name" value="DHOR"/>
    <property type="match status" value="1"/>
</dbReference>
<dbReference type="SUPFAM" id="SSF46626">
    <property type="entry name" value="Cytochrome c"/>
    <property type="match status" value="1"/>
</dbReference>
<dbReference type="GO" id="GO:0009055">
    <property type="term" value="F:electron transfer activity"/>
    <property type="evidence" value="ECO:0007669"/>
    <property type="project" value="InterPro"/>
</dbReference>
<dbReference type="Gene3D" id="1.10.760.10">
    <property type="entry name" value="Cytochrome c-like domain"/>
    <property type="match status" value="1"/>
</dbReference>
<keyword evidence="3" id="KW-1185">Reference proteome</keyword>
<dbReference type="InterPro" id="IPR036909">
    <property type="entry name" value="Cyt_c-like_dom_sf"/>
</dbReference>
<dbReference type="RefSeq" id="WP_340328639.1">
    <property type="nucleotide sequence ID" value="NZ_JAZHOF010000002.1"/>
</dbReference>
<dbReference type="GO" id="GO:0020037">
    <property type="term" value="F:heme binding"/>
    <property type="evidence" value="ECO:0007669"/>
    <property type="project" value="InterPro"/>
</dbReference>
<protein>
    <submittedName>
        <fullName evidence="2">Di-heme oxidoredictase family protein</fullName>
    </submittedName>
</protein>
<dbReference type="AlphaFoldDB" id="A0AAW9RBQ8"/>
<feature type="signal peptide" evidence="1">
    <location>
        <begin position="1"/>
        <end position="25"/>
    </location>
</feature>
<name>A0AAW9RBQ8_9HYPH</name>
<sequence>MHVRRGLAAAVAVIALSGPVAVAVAAATGVLEWRDDLSPHDRGRVAAVTAPATGFSAPEPFELKPAGAATVDKIVNRDIFSHPSGNLSFEQRESFFLGNGLFRKDWVSSPSSTQASDGLGPLFNARSCQGCHLKDGRGHPPRNAEDDAVSMLIRLSVPPSSDAERNQLLERSLAVLAEPTYGTQLQDFAVPGLPAEGKVSVTYEEIPVALNGGETVSLRRPTFAITDLGFGPMREDTLISPRIAQPMIGLGLLEAVAEADILARSDPDDADGDGISGRPNLVRDVETGEIIPGRFGWKAIQPTIRAQTAHAFAGDMGLSTPVLPVHSGDCTDAQADCLAMPDGAQPALGPEEVPEDLLDLVVFYSANLGVPERRDVDDPQVLAGKEQFYAAGCPACHTPKYVTRRDAEREAHRFQLIWPYTDMLLHDMGEGLADHRPEGDADGSEWRTQPLWGIGLTGTVNEEATFLHDGRARTILEAILWHGGEAQAARDRVVAMQPAERANLIRFLESL</sequence>
<dbReference type="InterPro" id="IPR010538">
    <property type="entry name" value="DHOR"/>
</dbReference>
<evidence type="ECO:0000256" key="1">
    <source>
        <dbReference type="SAM" id="SignalP"/>
    </source>
</evidence>
<dbReference type="GO" id="GO:0004130">
    <property type="term" value="F:cytochrome-c peroxidase activity"/>
    <property type="evidence" value="ECO:0007669"/>
    <property type="project" value="TreeGrafter"/>
</dbReference>
<evidence type="ECO:0000313" key="2">
    <source>
        <dbReference type="EMBL" id="MEJ8570944.1"/>
    </source>
</evidence>
<dbReference type="InterPro" id="IPR051395">
    <property type="entry name" value="Cytochrome_c_Peroxidase/MauG"/>
</dbReference>
<dbReference type="PANTHER" id="PTHR30600">
    <property type="entry name" value="CYTOCHROME C PEROXIDASE-RELATED"/>
    <property type="match status" value="1"/>
</dbReference>
<comment type="caution">
    <text evidence="2">The sequence shown here is derived from an EMBL/GenBank/DDBJ whole genome shotgun (WGS) entry which is preliminary data.</text>
</comment>